<organism evidence="1 2">
    <name type="scientific">Comamonas aquatica</name>
    <dbReference type="NCBI Taxonomy" id="225991"/>
    <lineage>
        <taxon>Bacteria</taxon>
        <taxon>Pseudomonadati</taxon>
        <taxon>Pseudomonadota</taxon>
        <taxon>Betaproteobacteria</taxon>
        <taxon>Burkholderiales</taxon>
        <taxon>Comamonadaceae</taxon>
        <taxon>Comamonas</taxon>
    </lineage>
</organism>
<dbReference type="InterPro" id="IPR018718">
    <property type="entry name" value="DUF2242"/>
</dbReference>
<accession>A0AA35DA86</accession>
<proteinExistence type="predicted"/>
<dbReference type="Proteomes" id="UP000834458">
    <property type="component" value="Unassembled WGS sequence"/>
</dbReference>
<evidence type="ECO:0000313" key="2">
    <source>
        <dbReference type="Proteomes" id="UP000834458"/>
    </source>
</evidence>
<gene>
    <name evidence="1" type="ORF">GHA_03475</name>
</gene>
<evidence type="ECO:0000313" key="1">
    <source>
        <dbReference type="EMBL" id="CAB5709143.1"/>
    </source>
</evidence>
<sequence>MSDEAELQCPPVDCSESWILGLVETFMSRLLRGRWAKAAVRGGTAVAVALLVTACGGLGRSPVPEAMPKVQEKFGSAATYSRLFDATPAQTCEAARRALLSQGYIVNKADQEKVEGQKSFQPQPDRHVQMNIRVTCVPESSDGQLSMGFVSALQDSFALKMASNSASLGVSMLGSVSVPVAAGHDSMIKIGSETVTSDQFYDSFFDLMRRYLLVDVPAEPVAHSKR</sequence>
<dbReference type="Pfam" id="PF10001">
    <property type="entry name" value="DUF2242"/>
    <property type="match status" value="1"/>
</dbReference>
<reference evidence="1" key="1">
    <citation type="submission" date="2020-05" db="EMBL/GenBank/DDBJ databases">
        <authorList>
            <person name="Delgado-Blas J."/>
        </authorList>
    </citation>
    <scope>NUCLEOTIDE SEQUENCE</scope>
    <source>
        <strain evidence="1">BB1454</strain>
    </source>
</reference>
<dbReference type="EMBL" id="CAHPSC010000074">
    <property type="protein sequence ID" value="CAB5709143.1"/>
    <property type="molecule type" value="Genomic_DNA"/>
</dbReference>
<dbReference type="AlphaFoldDB" id="A0AA35DA86"/>
<name>A0AA35DA86_9BURK</name>
<comment type="caution">
    <text evidence="1">The sequence shown here is derived from an EMBL/GenBank/DDBJ whole genome shotgun (WGS) entry which is preliminary data.</text>
</comment>
<protein>
    <submittedName>
        <fullName evidence="1">Uncharacterized protein conserved in bacteria (DUF2242)</fullName>
    </submittedName>
</protein>